<dbReference type="AlphaFoldDB" id="A0A1X0Q938"/>
<evidence type="ECO:0000313" key="3">
    <source>
        <dbReference type="Proteomes" id="UP000192356"/>
    </source>
</evidence>
<comment type="caution">
    <text evidence="2">The sequence shown here is derived from an EMBL/GenBank/DDBJ whole genome shotgun (WGS) entry which is preliminary data.</text>
</comment>
<name>A0A1X0Q938_9MICR</name>
<proteinExistence type="predicted"/>
<evidence type="ECO:0000313" key="2">
    <source>
        <dbReference type="EMBL" id="ORD96205.1"/>
    </source>
</evidence>
<keyword evidence="3" id="KW-1185">Reference proteome</keyword>
<gene>
    <name evidence="2" type="ORF">HERIO_1850</name>
</gene>
<dbReference type="EMBL" id="LVKB01000116">
    <property type="protein sequence ID" value="ORD96205.1"/>
    <property type="molecule type" value="Genomic_DNA"/>
</dbReference>
<protein>
    <submittedName>
        <fullName evidence="2">Uncharacterized protein</fullName>
    </submittedName>
</protein>
<evidence type="ECO:0000256" key="1">
    <source>
        <dbReference type="SAM" id="Phobius"/>
    </source>
</evidence>
<reference evidence="2 3" key="1">
    <citation type="journal article" date="2017" name="Environ. Microbiol.">
        <title>Decay of the glycolytic pathway and adaptation to intranuclear parasitism within Enterocytozoonidae microsporidia.</title>
        <authorList>
            <person name="Wiredu Boakye D."/>
            <person name="Jaroenlak P."/>
            <person name="Prachumwat A."/>
            <person name="Williams T.A."/>
            <person name="Bateman K.S."/>
            <person name="Itsathitphaisarn O."/>
            <person name="Sritunyalucksana K."/>
            <person name="Paszkiewicz K.H."/>
            <person name="Moore K.A."/>
            <person name="Stentiford G.D."/>
            <person name="Williams B.A."/>
        </authorList>
    </citation>
    <scope>NUCLEOTIDE SEQUENCE [LARGE SCALE GENOMIC DNA]</scope>
    <source>
        <strain evidence="2 3">GB1</strain>
    </source>
</reference>
<sequence length="324" mass="38773">MNVKKVKSVTWKLFLLVINNWILISYIWFYGRIWDLTNDINHEIIEQTNCYFRGDSAFILTKNSFNGFYKNHFNQESIYLIFRIKNFKFSQINDLKELKGLENVFYFESDDLLTNYYVEKEFTSERIKELGFVNDHLYKLKIPLSILISSEIVQKIIKQEKLLKDFNIYDFKFGKLKYTRFSDRYMKYEYYDLITFYSSIKNDYNSIENDLLVILKKTSSVKSVNDNIDYLSDSLLSYLINIKVLKVDVDLEEYPDLLSSLTEDIMWIDPTLNRLKPGLIINYGFDLNKIFFNEEILKFFNLKRVNQLIDRDGGVYLVNHVIVN</sequence>
<keyword evidence="1" id="KW-1133">Transmembrane helix</keyword>
<organism evidence="2 3">
    <name type="scientific">Hepatospora eriocheir</name>
    <dbReference type="NCBI Taxonomy" id="1081669"/>
    <lineage>
        <taxon>Eukaryota</taxon>
        <taxon>Fungi</taxon>
        <taxon>Fungi incertae sedis</taxon>
        <taxon>Microsporidia</taxon>
        <taxon>Hepatosporidae</taxon>
        <taxon>Hepatospora</taxon>
    </lineage>
</organism>
<dbReference type="Proteomes" id="UP000192356">
    <property type="component" value="Unassembled WGS sequence"/>
</dbReference>
<accession>A0A1X0Q938</accession>
<keyword evidence="1" id="KW-0812">Transmembrane</keyword>
<dbReference type="VEuPathDB" id="MicrosporidiaDB:A0H76_1971"/>
<keyword evidence="1" id="KW-0472">Membrane</keyword>
<feature type="transmembrane region" description="Helical" evidence="1">
    <location>
        <begin position="12"/>
        <end position="31"/>
    </location>
</feature>
<dbReference type="VEuPathDB" id="MicrosporidiaDB:HERIO_1850"/>